<evidence type="ECO:0000313" key="2">
    <source>
        <dbReference type="EMBL" id="TWI55200.1"/>
    </source>
</evidence>
<dbReference type="Gene3D" id="3.30.1330.30">
    <property type="match status" value="1"/>
</dbReference>
<dbReference type="Pfam" id="PF01248">
    <property type="entry name" value="Ribosomal_L7Ae"/>
    <property type="match status" value="1"/>
</dbReference>
<dbReference type="EMBL" id="VLKZ01000007">
    <property type="protein sequence ID" value="TWI55200.1"/>
    <property type="molecule type" value="Genomic_DNA"/>
</dbReference>
<gene>
    <name evidence="2" type="ORF">IQ10_02747</name>
</gene>
<dbReference type="NCBIfam" id="NF005825">
    <property type="entry name" value="PRK07714.1"/>
    <property type="match status" value="1"/>
</dbReference>
<dbReference type="AlphaFoldDB" id="A0A562QG88"/>
<dbReference type="OrthoDB" id="9794863at2"/>
<reference evidence="2 3" key="1">
    <citation type="journal article" date="2015" name="Stand. Genomic Sci.">
        <title>Genomic Encyclopedia of Bacterial and Archaeal Type Strains, Phase III: the genomes of soil and plant-associated and newly described type strains.</title>
        <authorList>
            <person name="Whitman W.B."/>
            <person name="Woyke T."/>
            <person name="Klenk H.P."/>
            <person name="Zhou Y."/>
            <person name="Lilburn T.G."/>
            <person name="Beck B.J."/>
            <person name="De Vos P."/>
            <person name="Vandamme P."/>
            <person name="Eisen J.A."/>
            <person name="Garrity G."/>
            <person name="Hugenholtz P."/>
            <person name="Kyrpides N.C."/>
        </authorList>
    </citation>
    <scope>NUCLEOTIDE SEQUENCE [LARGE SCALE GENOMIC DNA]</scope>
    <source>
        <strain evidence="2 3">CGMCC 1.10116</strain>
    </source>
</reference>
<evidence type="ECO:0000259" key="1">
    <source>
        <dbReference type="Pfam" id="PF01248"/>
    </source>
</evidence>
<organism evidence="2 3">
    <name type="scientific">Halalkalibacter nanhaiisediminis</name>
    <dbReference type="NCBI Taxonomy" id="688079"/>
    <lineage>
        <taxon>Bacteria</taxon>
        <taxon>Bacillati</taxon>
        <taxon>Bacillota</taxon>
        <taxon>Bacilli</taxon>
        <taxon>Bacillales</taxon>
        <taxon>Bacillaceae</taxon>
        <taxon>Halalkalibacter</taxon>
    </lineage>
</organism>
<accession>A0A562QG88</accession>
<dbReference type="RefSeq" id="WP_144450999.1">
    <property type="nucleotide sequence ID" value="NZ_VLKZ01000007.1"/>
</dbReference>
<dbReference type="SUPFAM" id="SSF55315">
    <property type="entry name" value="L30e-like"/>
    <property type="match status" value="1"/>
</dbReference>
<keyword evidence="2" id="KW-0687">Ribonucleoprotein</keyword>
<proteinExistence type="predicted"/>
<dbReference type="InterPro" id="IPR029064">
    <property type="entry name" value="Ribosomal_eL30-like_sf"/>
</dbReference>
<sequence length="102" mass="11285">MTQPQQWISLLGLAARARKLVTGEELVLKEVRRKSVRLILLSTDAAEQTKKKVLDKCGHYNIPVRIVSDRGTLGQAIGKAERVVIGVMDDGFAKKMTALLDQ</sequence>
<dbReference type="InterPro" id="IPR004038">
    <property type="entry name" value="Ribosomal_eL8/eL30/eS12/Gad45"/>
</dbReference>
<evidence type="ECO:0000313" key="3">
    <source>
        <dbReference type="Proteomes" id="UP000315711"/>
    </source>
</evidence>
<keyword evidence="3" id="KW-1185">Reference proteome</keyword>
<name>A0A562QG88_9BACI</name>
<dbReference type="Proteomes" id="UP000315711">
    <property type="component" value="Unassembled WGS sequence"/>
</dbReference>
<comment type="caution">
    <text evidence="2">The sequence shown here is derived from an EMBL/GenBank/DDBJ whole genome shotgun (WGS) entry which is preliminary data.</text>
</comment>
<keyword evidence="2" id="KW-0689">Ribosomal protein</keyword>
<dbReference type="GO" id="GO:0005840">
    <property type="term" value="C:ribosome"/>
    <property type="evidence" value="ECO:0007669"/>
    <property type="project" value="UniProtKB-KW"/>
</dbReference>
<protein>
    <submittedName>
        <fullName evidence="2">Ribosomal protein L7Ae-like RNA K-turn-binding protein</fullName>
    </submittedName>
</protein>
<feature type="domain" description="Ribosomal protein eL8/eL30/eS12/Gadd45" evidence="1">
    <location>
        <begin position="9"/>
        <end position="95"/>
    </location>
</feature>